<dbReference type="EMBL" id="JACT01000001">
    <property type="protein sequence ID" value="KMS57360.1"/>
    <property type="molecule type" value="Genomic_DNA"/>
</dbReference>
<evidence type="ECO:0000313" key="1">
    <source>
        <dbReference type="EMBL" id="KMS57360.1"/>
    </source>
</evidence>
<dbReference type="STRING" id="1420583.V473_03830"/>
<dbReference type="InterPro" id="IPR019619">
    <property type="entry name" value="DUF2490"/>
</dbReference>
<dbReference type="PATRIC" id="fig|1420583.3.peg.774"/>
<evidence type="ECO:0008006" key="3">
    <source>
        <dbReference type="Google" id="ProtNLM"/>
    </source>
</evidence>
<dbReference type="Proteomes" id="UP000052232">
    <property type="component" value="Unassembled WGS sequence"/>
</dbReference>
<dbReference type="AlphaFoldDB" id="A0A0J8ASP0"/>
<evidence type="ECO:0000313" key="2">
    <source>
        <dbReference type="Proteomes" id="UP000052232"/>
    </source>
</evidence>
<proteinExistence type="predicted"/>
<accession>A0A0J8ASP0</accession>
<gene>
    <name evidence="1" type="ORF">V473_03830</name>
</gene>
<keyword evidence="2" id="KW-1185">Reference proteome</keyword>
<protein>
    <recommendedName>
        <fullName evidence="3">DUF2490 domain-containing protein</fullName>
    </recommendedName>
</protein>
<dbReference type="Pfam" id="PF10677">
    <property type="entry name" value="DUF2490"/>
    <property type="match status" value="1"/>
</dbReference>
<organism evidence="1 2">
    <name type="scientific">Sphingobium cupriresistens LL01</name>
    <dbReference type="NCBI Taxonomy" id="1420583"/>
    <lineage>
        <taxon>Bacteria</taxon>
        <taxon>Pseudomonadati</taxon>
        <taxon>Pseudomonadota</taxon>
        <taxon>Alphaproteobacteria</taxon>
        <taxon>Sphingomonadales</taxon>
        <taxon>Sphingomonadaceae</taxon>
        <taxon>Sphingobium</taxon>
    </lineage>
</organism>
<name>A0A0J8ASP0_9SPHN</name>
<comment type="caution">
    <text evidence="1">The sequence shown here is derived from an EMBL/GenBank/DDBJ whole genome shotgun (WGS) entry which is preliminary data.</text>
</comment>
<sequence length="237" mass="26824">MNCIPCPARLRPTHLFKGPNMKRDARLLTIPMALWGASPAGAATEETQAWITEQAILHAGDTNIVTIDSSQRIRSDGQSGGEQFLARVAIDHRITPALQLGGGIAYLRSEVDQEMRLFQQATWTSGIWISRTRIEQRFFSTADEASWRLRQRVQAAAPIDRAKRWTVIAATEIFFHLNRARPSDQTGLATMRNQIGLRHPITGMVDAQLLYMRQQNFRDGRPDTVAHIPWLTLSWRL</sequence>
<reference evidence="1 2" key="1">
    <citation type="journal article" date="2015" name="G3 (Bethesda)">
        <title>Insights into Ongoing Evolution of the Hexachlorocyclohexane Catabolic Pathway from Comparative Genomics of Ten Sphingomonadaceae Strains.</title>
        <authorList>
            <person name="Pearce S.L."/>
            <person name="Oakeshott J.G."/>
            <person name="Pandey G."/>
        </authorList>
    </citation>
    <scope>NUCLEOTIDE SEQUENCE [LARGE SCALE GENOMIC DNA]</scope>
    <source>
        <strain evidence="1 2">LL01</strain>
    </source>
</reference>